<evidence type="ECO:0000256" key="1">
    <source>
        <dbReference type="ARBA" id="ARBA00006767"/>
    </source>
</evidence>
<gene>
    <name evidence="5" type="primary">rpsA</name>
    <name evidence="5" type="ORF">H0A61_03025</name>
</gene>
<accession>A0A8A0RQC0</accession>
<dbReference type="GO" id="GO:0003729">
    <property type="term" value="F:mRNA binding"/>
    <property type="evidence" value="ECO:0007669"/>
    <property type="project" value="TreeGrafter"/>
</dbReference>
<feature type="domain" description="S1 motif" evidence="4">
    <location>
        <begin position="128"/>
        <end position="196"/>
    </location>
</feature>
<protein>
    <submittedName>
        <fullName evidence="5">30S ribosomal protein S1</fullName>
    </submittedName>
</protein>
<evidence type="ECO:0000313" key="6">
    <source>
        <dbReference type="Proteomes" id="UP000662904"/>
    </source>
</evidence>
<evidence type="ECO:0000259" key="4">
    <source>
        <dbReference type="PROSITE" id="PS50126"/>
    </source>
</evidence>
<organism evidence="5 6">
    <name type="scientific">Koleobacter methoxysyntrophicus</name>
    <dbReference type="NCBI Taxonomy" id="2751313"/>
    <lineage>
        <taxon>Bacteria</taxon>
        <taxon>Bacillati</taxon>
        <taxon>Bacillota</taxon>
        <taxon>Clostridia</taxon>
        <taxon>Koleobacterales</taxon>
        <taxon>Koleobacteraceae</taxon>
        <taxon>Koleobacter</taxon>
    </lineage>
</organism>
<dbReference type="GO" id="GO:0003735">
    <property type="term" value="F:structural constituent of ribosome"/>
    <property type="evidence" value="ECO:0007669"/>
    <property type="project" value="TreeGrafter"/>
</dbReference>
<dbReference type="InterPro" id="IPR050437">
    <property type="entry name" value="Ribos_protein_bS1-like"/>
</dbReference>
<dbReference type="RefSeq" id="WP_206707922.1">
    <property type="nucleotide sequence ID" value="NZ_CP059066.1"/>
</dbReference>
<name>A0A8A0RQC0_9FIRM</name>
<dbReference type="PANTHER" id="PTHR10724:SF7">
    <property type="entry name" value="SMALL RIBOSOMAL SUBUNIT PROTEIN BS1C"/>
    <property type="match status" value="1"/>
</dbReference>
<evidence type="ECO:0000256" key="2">
    <source>
        <dbReference type="ARBA" id="ARBA00022980"/>
    </source>
</evidence>
<dbReference type="SUPFAM" id="SSF50249">
    <property type="entry name" value="Nucleic acid-binding proteins"/>
    <property type="match status" value="3"/>
</dbReference>
<sequence>MTAEENIYLVEGCEGGGPEEHHQEDPWQEVYRAIQNRLILQADAVGIEEHSLNGDAVPCVIVNLKGIKCLMPLSESGEEKITGLRRLVGRKLAFRVIGIDREANLAVISRRAALEQWAAKTWKEIKEGDVRRGVVENVNPYRAELNIGGIKATLEARDMSWGWVEDARSLMRIGDHLEVKIKEIDSENRKLRVSLKEVLPDPWPSVPSKYIKGGEYLGRITGIMEYGVFVNLEPGVDALVKLPRFGDPEIGKKALIRIDEINVEKRWIKGRLVRLLY</sequence>
<reference evidence="5" key="1">
    <citation type="submission" date="2020-07" db="EMBL/GenBank/DDBJ databases">
        <title>Koleobacter methoxysyntrophicus gen. nov., sp. nov., a novel anaerobic bacterium isolated from deep subsurface oil field and proposal of Koleobacterales ord. nov. in the phylum Firmicutes.</title>
        <authorList>
            <person name="Sakamoto S."/>
            <person name="Tamaki H."/>
        </authorList>
    </citation>
    <scope>NUCLEOTIDE SEQUENCE</scope>
    <source>
        <strain evidence="5">NRmbB1</strain>
    </source>
</reference>
<dbReference type="AlphaFoldDB" id="A0A8A0RQC0"/>
<comment type="similarity">
    <text evidence="1">Belongs to the bacterial ribosomal protein bS1 family.</text>
</comment>
<keyword evidence="3" id="KW-0687">Ribonucleoprotein</keyword>
<feature type="domain" description="S1 motif" evidence="4">
    <location>
        <begin position="213"/>
        <end position="277"/>
    </location>
</feature>
<dbReference type="PROSITE" id="PS50126">
    <property type="entry name" value="S1"/>
    <property type="match status" value="2"/>
</dbReference>
<proteinExistence type="inferred from homology"/>
<dbReference type="Proteomes" id="UP000662904">
    <property type="component" value="Chromosome"/>
</dbReference>
<dbReference type="SMART" id="SM00316">
    <property type="entry name" value="S1"/>
    <property type="match status" value="2"/>
</dbReference>
<dbReference type="EMBL" id="CP059066">
    <property type="protein sequence ID" value="QSQ10615.1"/>
    <property type="molecule type" value="Genomic_DNA"/>
</dbReference>
<dbReference type="KEGG" id="kme:H0A61_03025"/>
<keyword evidence="2 5" id="KW-0689">Ribosomal protein</keyword>
<dbReference type="Pfam" id="PF00575">
    <property type="entry name" value="S1"/>
    <property type="match status" value="1"/>
</dbReference>
<evidence type="ECO:0000256" key="3">
    <source>
        <dbReference type="ARBA" id="ARBA00023274"/>
    </source>
</evidence>
<keyword evidence="6" id="KW-1185">Reference proteome</keyword>
<dbReference type="Gene3D" id="2.40.50.140">
    <property type="entry name" value="Nucleic acid-binding proteins"/>
    <property type="match status" value="2"/>
</dbReference>
<dbReference type="GO" id="GO:0006412">
    <property type="term" value="P:translation"/>
    <property type="evidence" value="ECO:0007669"/>
    <property type="project" value="TreeGrafter"/>
</dbReference>
<dbReference type="GO" id="GO:0022627">
    <property type="term" value="C:cytosolic small ribosomal subunit"/>
    <property type="evidence" value="ECO:0007669"/>
    <property type="project" value="TreeGrafter"/>
</dbReference>
<dbReference type="InterPro" id="IPR012340">
    <property type="entry name" value="NA-bd_OB-fold"/>
</dbReference>
<evidence type="ECO:0000313" key="5">
    <source>
        <dbReference type="EMBL" id="QSQ10615.1"/>
    </source>
</evidence>
<dbReference type="InterPro" id="IPR003029">
    <property type="entry name" value="S1_domain"/>
</dbReference>
<dbReference type="PANTHER" id="PTHR10724">
    <property type="entry name" value="30S RIBOSOMAL PROTEIN S1"/>
    <property type="match status" value="1"/>
</dbReference>